<dbReference type="GO" id="GO:0005634">
    <property type="term" value="C:nucleus"/>
    <property type="evidence" value="ECO:0007669"/>
    <property type="project" value="UniProtKB-SubCell"/>
</dbReference>
<feature type="region of interest" description="Disordered" evidence="6">
    <location>
        <begin position="602"/>
        <end position="675"/>
    </location>
</feature>
<dbReference type="OrthoDB" id="2143914at2759"/>
<evidence type="ECO:0000256" key="6">
    <source>
        <dbReference type="SAM" id="MobiDB-lite"/>
    </source>
</evidence>
<dbReference type="InterPro" id="IPR017930">
    <property type="entry name" value="Myb_dom"/>
</dbReference>
<accession>A0A6H5GHY1</accession>
<evidence type="ECO:0000256" key="4">
    <source>
        <dbReference type="ARBA" id="ARBA00023163"/>
    </source>
</evidence>
<evidence type="ECO:0000259" key="7">
    <source>
        <dbReference type="PROSITE" id="PS50090"/>
    </source>
</evidence>
<comment type="subcellular location">
    <subcellularLocation>
        <location evidence="1">Nucleus</location>
    </subcellularLocation>
</comment>
<sequence>MKDAFLQQINKQHDGKLEDTEHRRQTECSGTSDRWALRWSARCGRVGRGPGGHIKMSEEESENTDGLEILTDEEDAAKDLELMKDIMQSIEASKREDDSSQEPPVRHGVLPPEKKAPNLDVKPGVVAIDEMQLTSLNRLLEQLNQALECNQGLQHALILKEVKLIALQRRILSNKTRESEYLDFQKDKEDDLKGDIGRFIVRFKAPYFKDSRNFASYSVVPRGSFPKTAQYFEERAVEWKKPDLKELETGVKKYLASRELRSTINAKNSTRESRVAYLAKFNDSTSASLSKLVPPDFDQIIDWCLIASKLGKLHTPYECQKAWDIFLKPTLNRKPWSKTEKERLKEIALEHNYEDWDTIAEELGSSRSGYQCFHEFQDLISKIAEGDWSKEENECLVKLVKECSYGEKILWHKVAYYFGTRSLSQIYRKWNLSSVSKQYKSGPFSEYEDQLILNKMLKDDSTATMNLVARQLNRMGCQIRYRYTQLITSLKVKFGAWSMEEDKLLLECVEKFGSKNWAKVAKHVPQRDRIQCRHRHRHIKERMKKFPNMKLEDFERERRTVYKDRKQATLKYVMNLAGIQERPPPDGSEVFKISTAVGDLVINPEDLEEDENSPKKGRTRNTKGPEASKTSNSTSRHGRPSRVVLRGKPGKKKSKRATKPAAPQGNRSSGKLSSDPIVGFYRRFAHFKGDPGQPKSCCDSRPDVKAISKVLDFKPDKNLDVKNAEWVYVMDKYDPYYRDVLETAENLRSGSRGGPADRLKRGAVVIPPSVSLFEGFYNLLKDMDFKESDLDEFDPDELATLCGNGDEEMADAMLKWKDRLKSLFLWPSALSQVDVVTGESQKAKTNLAREETNVRREETNSRDQKPPQDDNTVIDMSAIPEEIREAILQPENLKVSAVLGEDGQTLLKLDMDGSSDSKDRPLDTKGATEASGTEDFEKLTVNPAKKFLRNSVGRKIHRLEHFGTSLEPARQKKWRLHSNFPKRRHLQSMDAMGCTPGGGIMPHLLRRRFDCCPSPFSTAVRPFRPAGELCLKL</sequence>
<evidence type="ECO:0000259" key="9">
    <source>
        <dbReference type="PROSITE" id="PS51294"/>
    </source>
</evidence>
<feature type="compositionally biased region" description="Basic and acidic residues" evidence="6">
    <location>
        <begin position="11"/>
        <end position="25"/>
    </location>
</feature>
<dbReference type="GO" id="GO:0042796">
    <property type="term" value="P:snRNA transcription by RNA polymerase III"/>
    <property type="evidence" value="ECO:0007669"/>
    <property type="project" value="TreeGrafter"/>
</dbReference>
<feature type="region of interest" description="Disordered" evidence="6">
    <location>
        <begin position="1"/>
        <end position="25"/>
    </location>
</feature>
<evidence type="ECO:0008006" key="12">
    <source>
        <dbReference type="Google" id="ProtNLM"/>
    </source>
</evidence>
<feature type="region of interest" description="Disordered" evidence="6">
    <location>
        <begin position="838"/>
        <end position="872"/>
    </location>
</feature>
<evidence type="ECO:0000313" key="10">
    <source>
        <dbReference type="EMBL" id="CAB0003345.1"/>
    </source>
</evidence>
<dbReference type="SMART" id="SM00717">
    <property type="entry name" value="SANT"/>
    <property type="match status" value="4"/>
</dbReference>
<name>A0A6H5GHY1_9HEMI</name>
<dbReference type="Pfam" id="PF00249">
    <property type="entry name" value="Myb_DNA-binding"/>
    <property type="match status" value="1"/>
</dbReference>
<keyword evidence="3" id="KW-0238">DNA-binding</keyword>
<dbReference type="AlphaFoldDB" id="A0A6H5GHY1"/>
<dbReference type="PANTHER" id="PTHR46621:SF1">
    <property type="entry name" value="SNRNA-ACTIVATING PROTEIN COMPLEX SUBUNIT 4"/>
    <property type="match status" value="1"/>
</dbReference>
<dbReference type="InterPro" id="IPR001005">
    <property type="entry name" value="SANT/Myb"/>
</dbReference>
<feature type="domain" description="HTH myb-type" evidence="9">
    <location>
        <begin position="495"/>
        <end position="543"/>
    </location>
</feature>
<dbReference type="Gene3D" id="1.10.10.60">
    <property type="entry name" value="Homeodomain-like"/>
    <property type="match status" value="3"/>
</dbReference>
<reference evidence="10 11" key="1">
    <citation type="submission" date="2020-02" db="EMBL/GenBank/DDBJ databases">
        <authorList>
            <person name="Ferguson B K."/>
        </authorList>
    </citation>
    <scope>NUCLEOTIDE SEQUENCE [LARGE SCALE GENOMIC DNA]</scope>
</reference>
<gene>
    <name evidence="10" type="ORF">NTEN_LOCUS8903</name>
</gene>
<proteinExistence type="predicted"/>
<dbReference type="PROSITE" id="PS51294">
    <property type="entry name" value="HTH_MYB"/>
    <property type="match status" value="2"/>
</dbReference>
<feature type="domain" description="HTH myb-type" evidence="9">
    <location>
        <begin position="328"/>
        <end position="384"/>
    </location>
</feature>
<dbReference type="GO" id="GO:0001006">
    <property type="term" value="F:RNA polymerase III type 3 promoter sequence-specific DNA binding"/>
    <property type="evidence" value="ECO:0007669"/>
    <property type="project" value="TreeGrafter"/>
</dbReference>
<organism evidence="10 11">
    <name type="scientific">Nesidiocoris tenuis</name>
    <dbReference type="NCBI Taxonomy" id="355587"/>
    <lineage>
        <taxon>Eukaryota</taxon>
        <taxon>Metazoa</taxon>
        <taxon>Ecdysozoa</taxon>
        <taxon>Arthropoda</taxon>
        <taxon>Hexapoda</taxon>
        <taxon>Insecta</taxon>
        <taxon>Pterygota</taxon>
        <taxon>Neoptera</taxon>
        <taxon>Paraneoptera</taxon>
        <taxon>Hemiptera</taxon>
        <taxon>Heteroptera</taxon>
        <taxon>Panheteroptera</taxon>
        <taxon>Cimicomorpha</taxon>
        <taxon>Miridae</taxon>
        <taxon>Dicyphina</taxon>
        <taxon>Nesidiocoris</taxon>
    </lineage>
</organism>
<protein>
    <recommendedName>
        <fullName evidence="12">snRNA-activating protein complex subunit 4</fullName>
    </recommendedName>
</protein>
<keyword evidence="4" id="KW-0804">Transcription</keyword>
<dbReference type="PROSITE" id="PS50090">
    <property type="entry name" value="MYB_LIKE"/>
    <property type="match status" value="3"/>
</dbReference>
<feature type="compositionally biased region" description="Basic and acidic residues" evidence="6">
    <location>
        <begin position="847"/>
        <end position="868"/>
    </location>
</feature>
<keyword evidence="11" id="KW-1185">Reference proteome</keyword>
<dbReference type="InterPro" id="IPR017884">
    <property type="entry name" value="SANT_dom"/>
</dbReference>
<dbReference type="InterPro" id="IPR009057">
    <property type="entry name" value="Homeodomain-like_sf"/>
</dbReference>
<feature type="domain" description="Myb-like" evidence="7">
    <location>
        <begin position="489"/>
        <end position="540"/>
    </location>
</feature>
<dbReference type="SUPFAM" id="SSF46689">
    <property type="entry name" value="Homeodomain-like"/>
    <property type="match status" value="3"/>
</dbReference>
<feature type="region of interest" description="Disordered" evidence="6">
    <location>
        <begin position="92"/>
        <end position="119"/>
    </location>
</feature>
<feature type="compositionally biased region" description="Basic and acidic residues" evidence="6">
    <location>
        <begin position="909"/>
        <end position="923"/>
    </location>
</feature>
<evidence type="ECO:0000313" key="11">
    <source>
        <dbReference type="Proteomes" id="UP000479000"/>
    </source>
</evidence>
<evidence type="ECO:0000256" key="5">
    <source>
        <dbReference type="ARBA" id="ARBA00023242"/>
    </source>
</evidence>
<keyword evidence="5" id="KW-0539">Nucleus</keyword>
<evidence type="ECO:0000256" key="2">
    <source>
        <dbReference type="ARBA" id="ARBA00023015"/>
    </source>
</evidence>
<feature type="compositionally biased region" description="Basic residues" evidence="6">
    <location>
        <begin position="648"/>
        <end position="658"/>
    </location>
</feature>
<dbReference type="Proteomes" id="UP000479000">
    <property type="component" value="Unassembled WGS sequence"/>
</dbReference>
<dbReference type="GO" id="GO:0019185">
    <property type="term" value="C:snRNA-activating protein complex"/>
    <property type="evidence" value="ECO:0007669"/>
    <property type="project" value="TreeGrafter"/>
</dbReference>
<dbReference type="GO" id="GO:0000978">
    <property type="term" value="F:RNA polymerase II cis-regulatory region sequence-specific DNA binding"/>
    <property type="evidence" value="ECO:0007669"/>
    <property type="project" value="TreeGrafter"/>
</dbReference>
<dbReference type="GO" id="GO:0042795">
    <property type="term" value="P:snRNA transcription by RNA polymerase II"/>
    <property type="evidence" value="ECO:0007669"/>
    <property type="project" value="TreeGrafter"/>
</dbReference>
<dbReference type="EMBL" id="CADCXU010013444">
    <property type="protein sequence ID" value="CAB0003345.1"/>
    <property type="molecule type" value="Genomic_DNA"/>
</dbReference>
<feature type="domain" description="Myb-like" evidence="7">
    <location>
        <begin position="385"/>
        <end position="431"/>
    </location>
</feature>
<dbReference type="InterPro" id="IPR051575">
    <property type="entry name" value="Myb-like_DNA-bd"/>
</dbReference>
<dbReference type="CDD" id="cd00167">
    <property type="entry name" value="SANT"/>
    <property type="match status" value="2"/>
</dbReference>
<dbReference type="Pfam" id="PF13921">
    <property type="entry name" value="Myb_DNA-bind_6"/>
    <property type="match status" value="1"/>
</dbReference>
<feature type="domain" description="Myb-like" evidence="7">
    <location>
        <begin position="328"/>
        <end position="380"/>
    </location>
</feature>
<feature type="domain" description="SANT" evidence="8">
    <location>
        <begin position="492"/>
        <end position="544"/>
    </location>
</feature>
<keyword evidence="2" id="KW-0805">Transcription regulation</keyword>
<evidence type="ECO:0000259" key="8">
    <source>
        <dbReference type="PROSITE" id="PS51293"/>
    </source>
</evidence>
<evidence type="ECO:0000256" key="3">
    <source>
        <dbReference type="ARBA" id="ARBA00023125"/>
    </source>
</evidence>
<evidence type="ECO:0000256" key="1">
    <source>
        <dbReference type="ARBA" id="ARBA00004123"/>
    </source>
</evidence>
<feature type="region of interest" description="Disordered" evidence="6">
    <location>
        <begin position="909"/>
        <end position="931"/>
    </location>
</feature>
<dbReference type="PANTHER" id="PTHR46621">
    <property type="entry name" value="SNRNA-ACTIVATING PROTEIN COMPLEX SUBUNIT 4"/>
    <property type="match status" value="1"/>
</dbReference>
<dbReference type="PROSITE" id="PS51293">
    <property type="entry name" value="SANT"/>
    <property type="match status" value="1"/>
</dbReference>